<dbReference type="RefSeq" id="WP_386407903.1">
    <property type="nucleotide sequence ID" value="NZ_JBHTJH010000010.1"/>
</dbReference>
<evidence type="ECO:0000313" key="4">
    <source>
        <dbReference type="Proteomes" id="UP001596978"/>
    </source>
</evidence>
<sequence>MNIIKLDAIGSTNDYLKEIYTKRNLEDYTVVSALEQIKGRGQIGTSWASEKGKNLTISVLKKIVCLDHSEQFSISMGVSLAIVKALNYFAVPQLKIKWPNDILSANKKICGILIENIIKNGQMNAAVIGIGLNVNQTYFDHLQSASSLKLINGITYSLDEVLHQVMKQLKEYAPLIEDRAFDQLKKEYEENLFRKDKPSTFKNLDGELFMGFIQGVTDTGKLLVKLEDNRIEEFDLKQIKLLY</sequence>
<name>A0ABW3CZS5_9FLAO</name>
<dbReference type="EMBL" id="JBHTJH010000010">
    <property type="protein sequence ID" value="MFD0862612.1"/>
    <property type="molecule type" value="Genomic_DNA"/>
</dbReference>
<protein>
    <submittedName>
        <fullName evidence="3">Biotin--[acetyl-CoA-carboxylase] ligase</fullName>
        <ecNumber evidence="3">6.3.4.15</ecNumber>
    </submittedName>
</protein>
<dbReference type="Pfam" id="PF03099">
    <property type="entry name" value="BPL_LplA_LipB"/>
    <property type="match status" value="1"/>
</dbReference>
<gene>
    <name evidence="3" type="ORF">ACFQ1M_10395</name>
</gene>
<dbReference type="GO" id="GO:0004077">
    <property type="term" value="F:biotin--[biotin carboxyl-carrier protein] ligase activity"/>
    <property type="evidence" value="ECO:0007669"/>
    <property type="project" value="UniProtKB-EC"/>
</dbReference>
<dbReference type="Proteomes" id="UP001596978">
    <property type="component" value="Unassembled WGS sequence"/>
</dbReference>
<dbReference type="PANTHER" id="PTHR12835:SF5">
    <property type="entry name" value="BIOTIN--PROTEIN LIGASE"/>
    <property type="match status" value="1"/>
</dbReference>
<dbReference type="InterPro" id="IPR004143">
    <property type="entry name" value="BPL_LPL_catalytic"/>
</dbReference>
<evidence type="ECO:0000256" key="1">
    <source>
        <dbReference type="ARBA" id="ARBA00022598"/>
    </source>
</evidence>
<dbReference type="Gene3D" id="3.30.930.10">
    <property type="entry name" value="Bira Bifunctional Protein, Domain 2"/>
    <property type="match status" value="1"/>
</dbReference>
<feature type="domain" description="BPL/LPL catalytic" evidence="2">
    <location>
        <begin position="1"/>
        <end position="177"/>
    </location>
</feature>
<evidence type="ECO:0000313" key="3">
    <source>
        <dbReference type="EMBL" id="MFD0862612.1"/>
    </source>
</evidence>
<dbReference type="EC" id="6.3.4.15" evidence="3"/>
<dbReference type="PANTHER" id="PTHR12835">
    <property type="entry name" value="BIOTIN PROTEIN LIGASE"/>
    <property type="match status" value="1"/>
</dbReference>
<dbReference type="NCBIfam" id="TIGR00121">
    <property type="entry name" value="birA_ligase"/>
    <property type="match status" value="1"/>
</dbReference>
<organism evidence="3 4">
    <name type="scientific">Sungkyunkwania multivorans</name>
    <dbReference type="NCBI Taxonomy" id="1173618"/>
    <lineage>
        <taxon>Bacteria</taxon>
        <taxon>Pseudomonadati</taxon>
        <taxon>Bacteroidota</taxon>
        <taxon>Flavobacteriia</taxon>
        <taxon>Flavobacteriales</taxon>
        <taxon>Flavobacteriaceae</taxon>
        <taxon>Sungkyunkwania</taxon>
    </lineage>
</organism>
<dbReference type="CDD" id="cd16442">
    <property type="entry name" value="BPL"/>
    <property type="match status" value="1"/>
</dbReference>
<proteinExistence type="predicted"/>
<dbReference type="PROSITE" id="PS51733">
    <property type="entry name" value="BPL_LPL_CATALYTIC"/>
    <property type="match status" value="1"/>
</dbReference>
<keyword evidence="1 3" id="KW-0436">Ligase</keyword>
<evidence type="ECO:0000259" key="2">
    <source>
        <dbReference type="PROSITE" id="PS51733"/>
    </source>
</evidence>
<keyword evidence="4" id="KW-1185">Reference proteome</keyword>
<dbReference type="SUPFAM" id="SSF55681">
    <property type="entry name" value="Class II aaRS and biotin synthetases"/>
    <property type="match status" value="1"/>
</dbReference>
<comment type="caution">
    <text evidence="3">The sequence shown here is derived from an EMBL/GenBank/DDBJ whole genome shotgun (WGS) entry which is preliminary data.</text>
</comment>
<dbReference type="InterPro" id="IPR004408">
    <property type="entry name" value="Biotin_CoA_COase_ligase"/>
</dbReference>
<dbReference type="InterPro" id="IPR045864">
    <property type="entry name" value="aa-tRNA-synth_II/BPL/LPL"/>
</dbReference>
<accession>A0ABW3CZS5</accession>
<reference evidence="4" key="1">
    <citation type="journal article" date="2019" name="Int. J. Syst. Evol. Microbiol.">
        <title>The Global Catalogue of Microorganisms (GCM) 10K type strain sequencing project: providing services to taxonomists for standard genome sequencing and annotation.</title>
        <authorList>
            <consortium name="The Broad Institute Genomics Platform"/>
            <consortium name="The Broad Institute Genome Sequencing Center for Infectious Disease"/>
            <person name="Wu L."/>
            <person name="Ma J."/>
        </authorList>
    </citation>
    <scope>NUCLEOTIDE SEQUENCE [LARGE SCALE GENOMIC DNA]</scope>
    <source>
        <strain evidence="4">CCUG 62952</strain>
    </source>
</reference>